<sequence>MTISLSYKLDKRLLFPAPISSQTLKSLSRNATLKWLLKGNKAHTGLLSFQPASIWYRAPFEILPPMPVQQGIYLTDYLQITHPYNSNSTHSLQLTSHTLFSHNLSHHTPLPPNTTLNTNVLPNFISASPPGSTRSTIQDPFRYEIKIKQLQKTLFPVFIQNKNSTVNAEKGTAVHLRVYPHEDYFQEESKIHRLHLSPKKPEPNS</sequence>
<name>A0A397J1Q4_9GLOM</name>
<reference evidence="1 2" key="1">
    <citation type="submission" date="2018-08" db="EMBL/GenBank/DDBJ databases">
        <title>Genome and evolution of the arbuscular mycorrhizal fungus Diversispora epigaea (formerly Glomus versiforme) and its bacterial endosymbionts.</title>
        <authorList>
            <person name="Sun X."/>
            <person name="Fei Z."/>
            <person name="Harrison M."/>
        </authorList>
    </citation>
    <scope>NUCLEOTIDE SEQUENCE [LARGE SCALE GENOMIC DNA]</scope>
    <source>
        <strain evidence="1 2">IT104</strain>
    </source>
</reference>
<dbReference type="Proteomes" id="UP000266861">
    <property type="component" value="Unassembled WGS sequence"/>
</dbReference>
<accession>A0A397J1Q4</accession>
<keyword evidence="2" id="KW-1185">Reference proteome</keyword>
<gene>
    <name evidence="1" type="ORF">Glove_155g76</name>
</gene>
<evidence type="ECO:0000313" key="2">
    <source>
        <dbReference type="Proteomes" id="UP000266861"/>
    </source>
</evidence>
<proteinExistence type="predicted"/>
<organism evidence="1 2">
    <name type="scientific">Diversispora epigaea</name>
    <dbReference type="NCBI Taxonomy" id="1348612"/>
    <lineage>
        <taxon>Eukaryota</taxon>
        <taxon>Fungi</taxon>
        <taxon>Fungi incertae sedis</taxon>
        <taxon>Mucoromycota</taxon>
        <taxon>Glomeromycotina</taxon>
        <taxon>Glomeromycetes</taxon>
        <taxon>Diversisporales</taxon>
        <taxon>Diversisporaceae</taxon>
        <taxon>Diversispora</taxon>
    </lineage>
</organism>
<comment type="caution">
    <text evidence="1">The sequence shown here is derived from an EMBL/GenBank/DDBJ whole genome shotgun (WGS) entry which is preliminary data.</text>
</comment>
<evidence type="ECO:0000313" key="1">
    <source>
        <dbReference type="EMBL" id="RHZ78830.1"/>
    </source>
</evidence>
<dbReference type="EMBL" id="PQFF01000146">
    <property type="protein sequence ID" value="RHZ78830.1"/>
    <property type="molecule type" value="Genomic_DNA"/>
</dbReference>
<dbReference type="AlphaFoldDB" id="A0A397J1Q4"/>
<protein>
    <submittedName>
        <fullName evidence="1">Uncharacterized protein</fullName>
    </submittedName>
</protein>